<gene>
    <name evidence="2" type="ORF">UY81_C0063G0009</name>
</gene>
<keyword evidence="1" id="KW-0812">Transmembrane</keyword>
<accession>A0A0G1XUZ8</accession>
<keyword evidence="1" id="KW-0472">Membrane</keyword>
<protein>
    <submittedName>
        <fullName evidence="2">Uncharacterized protein</fullName>
    </submittedName>
</protein>
<organism evidence="2 3">
    <name type="scientific">Candidatus Giovannonibacteria bacterium GW2011_GWA2_53_7</name>
    <dbReference type="NCBI Taxonomy" id="1618650"/>
    <lineage>
        <taxon>Bacteria</taxon>
        <taxon>Candidatus Giovannoniibacteriota</taxon>
    </lineage>
</organism>
<dbReference type="AlphaFoldDB" id="A0A0G1XUZ8"/>
<name>A0A0G1XUZ8_9BACT</name>
<feature type="transmembrane region" description="Helical" evidence="1">
    <location>
        <begin position="7"/>
        <end position="25"/>
    </location>
</feature>
<comment type="caution">
    <text evidence="2">The sequence shown here is derived from an EMBL/GenBank/DDBJ whole genome shotgun (WGS) entry which is preliminary data.</text>
</comment>
<proteinExistence type="predicted"/>
<evidence type="ECO:0000313" key="3">
    <source>
        <dbReference type="Proteomes" id="UP000034290"/>
    </source>
</evidence>
<evidence type="ECO:0000256" key="1">
    <source>
        <dbReference type="SAM" id="Phobius"/>
    </source>
</evidence>
<sequence>MNKQRGGFIKLLLIIIVAAIILGYYRVDIKNIVGSDLVQRNLNYLWGIAREWGGWIWAKLVPVIDNLR</sequence>
<keyword evidence="1" id="KW-1133">Transmembrane helix</keyword>
<dbReference type="EMBL" id="LCRM01000063">
    <property type="protein sequence ID" value="KKW34750.1"/>
    <property type="molecule type" value="Genomic_DNA"/>
</dbReference>
<reference evidence="2 3" key="1">
    <citation type="journal article" date="2015" name="Nature">
        <title>rRNA introns, odd ribosomes, and small enigmatic genomes across a large radiation of phyla.</title>
        <authorList>
            <person name="Brown C.T."/>
            <person name="Hug L.A."/>
            <person name="Thomas B.C."/>
            <person name="Sharon I."/>
            <person name="Castelle C.J."/>
            <person name="Singh A."/>
            <person name="Wilkins M.J."/>
            <person name="Williams K.H."/>
            <person name="Banfield J.F."/>
        </authorList>
    </citation>
    <scope>NUCLEOTIDE SEQUENCE [LARGE SCALE GENOMIC DNA]</scope>
</reference>
<dbReference type="Proteomes" id="UP000034290">
    <property type="component" value="Unassembled WGS sequence"/>
</dbReference>
<evidence type="ECO:0000313" key="2">
    <source>
        <dbReference type="EMBL" id="KKW34750.1"/>
    </source>
</evidence>